<evidence type="ECO:0000259" key="4">
    <source>
        <dbReference type="Pfam" id="PF10145"/>
    </source>
</evidence>
<comment type="caution">
    <text evidence="5">The sequence shown here is derived from an EMBL/GenBank/DDBJ whole genome shotgun (WGS) entry which is preliminary data.</text>
</comment>
<dbReference type="EMBL" id="DWZD01000053">
    <property type="protein sequence ID" value="HJA79942.1"/>
    <property type="molecule type" value="Genomic_DNA"/>
</dbReference>
<dbReference type="PANTHER" id="PTHR37813">
    <property type="entry name" value="FELS-2 PROPHAGE PROTEIN"/>
    <property type="match status" value="1"/>
</dbReference>
<evidence type="ECO:0000256" key="2">
    <source>
        <dbReference type="SAM" id="MobiDB-lite"/>
    </source>
</evidence>
<dbReference type="AlphaFoldDB" id="A0A9D2HPI6"/>
<feature type="transmembrane region" description="Helical" evidence="3">
    <location>
        <begin position="393"/>
        <end position="415"/>
    </location>
</feature>
<keyword evidence="1" id="KW-1188">Viral release from host cell</keyword>
<dbReference type="Proteomes" id="UP000823821">
    <property type="component" value="Unassembled WGS sequence"/>
</dbReference>
<accession>A0A9D2HPI6</accession>
<keyword evidence="3" id="KW-0812">Transmembrane</keyword>
<dbReference type="NCBIfam" id="TIGR01760">
    <property type="entry name" value="tape_meas_TP901"/>
    <property type="match status" value="1"/>
</dbReference>
<feature type="domain" description="Phage tail tape measure protein" evidence="4">
    <location>
        <begin position="96"/>
        <end position="298"/>
    </location>
</feature>
<proteinExistence type="predicted"/>
<evidence type="ECO:0000313" key="5">
    <source>
        <dbReference type="EMBL" id="HJA79942.1"/>
    </source>
</evidence>
<reference evidence="5" key="2">
    <citation type="submission" date="2021-04" db="EMBL/GenBank/DDBJ databases">
        <authorList>
            <person name="Gilroy R."/>
        </authorList>
    </citation>
    <scope>NUCLEOTIDE SEQUENCE</scope>
    <source>
        <strain evidence="5">5032</strain>
    </source>
</reference>
<gene>
    <name evidence="5" type="ORF">H9784_10335</name>
</gene>
<evidence type="ECO:0000256" key="3">
    <source>
        <dbReference type="SAM" id="Phobius"/>
    </source>
</evidence>
<evidence type="ECO:0000256" key="1">
    <source>
        <dbReference type="ARBA" id="ARBA00022612"/>
    </source>
</evidence>
<evidence type="ECO:0000313" key="6">
    <source>
        <dbReference type="Proteomes" id="UP000823821"/>
    </source>
</evidence>
<reference evidence="5" key="1">
    <citation type="journal article" date="2021" name="PeerJ">
        <title>Extensive microbial diversity within the chicken gut microbiome revealed by metagenomics and culture.</title>
        <authorList>
            <person name="Gilroy R."/>
            <person name="Ravi A."/>
            <person name="Getino M."/>
            <person name="Pursley I."/>
            <person name="Horton D.L."/>
            <person name="Alikhan N.F."/>
            <person name="Baker D."/>
            <person name="Gharbi K."/>
            <person name="Hall N."/>
            <person name="Watson M."/>
            <person name="Adriaenssens E.M."/>
            <person name="Foster-Nyarko E."/>
            <person name="Jarju S."/>
            <person name="Secka A."/>
            <person name="Antonio M."/>
            <person name="Oren A."/>
            <person name="Chaudhuri R.R."/>
            <person name="La Ragione R."/>
            <person name="Hildebrand F."/>
            <person name="Pallen M.J."/>
        </authorList>
    </citation>
    <scope>NUCLEOTIDE SEQUENCE</scope>
    <source>
        <strain evidence="5">5032</strain>
    </source>
</reference>
<organism evidence="5 6">
    <name type="scientific">Candidatus Desulfovibrio intestinavium</name>
    <dbReference type="NCBI Taxonomy" id="2838534"/>
    <lineage>
        <taxon>Bacteria</taxon>
        <taxon>Pseudomonadati</taxon>
        <taxon>Thermodesulfobacteriota</taxon>
        <taxon>Desulfovibrionia</taxon>
        <taxon>Desulfovibrionales</taxon>
        <taxon>Desulfovibrionaceae</taxon>
        <taxon>Desulfovibrio</taxon>
    </lineage>
</organism>
<feature type="transmembrane region" description="Helical" evidence="3">
    <location>
        <begin position="354"/>
        <end position="373"/>
    </location>
</feature>
<protein>
    <submittedName>
        <fullName evidence="5">Phage tail tape measure protein</fullName>
    </submittedName>
</protein>
<dbReference type="InterPro" id="IPR010090">
    <property type="entry name" value="Phage_tape_meas"/>
</dbReference>
<keyword evidence="3" id="KW-1133">Transmembrane helix</keyword>
<dbReference type="Pfam" id="PF10145">
    <property type="entry name" value="PhageMin_Tail"/>
    <property type="match status" value="1"/>
</dbReference>
<name>A0A9D2HPI6_9BACT</name>
<feature type="region of interest" description="Disordered" evidence="2">
    <location>
        <begin position="772"/>
        <end position="792"/>
    </location>
</feature>
<sequence>MEVFSVFATFSLVDLISGPLGRIQAAMKKVDASTATLSEKCGIVAASMGKLALGAGALLGAFGLASTQAIAFESAMADVAKVVNFDSQAEMEAMSDTIRDMAGRIPMAADGIAAIIAAAGQSGVAREDLTEFAEQAAKMGVAFDLTGDQAGKMMADWRAGMALSLPQVYSLADAVNHLSNNMNATAPALGEVIQRVGAAAMACGLGETQVAALGAAFLSAGASPEIASTALKKFTTTLVRGAAMSDTQAEAFRNLGFSATQMAKDMQSDAQGTIFKVLQALANKPKELQMSLLTQMFGEEAIGAIAPLLQNMGNLTQAFELVGDAANYAGSMQAEFDVRSKTTENALILLRNKLVNLGISVGNVFLPAIAWGADALGTLADGLRALVETPFGQWVVGAAAALAAGVVAVTAFSGAMWGLSRVGPIVSGALAPLKTILLGLGWPVWAVIAAVAALYLAYKTNFGGMADTLNRWWKNISLVVRGVLAAFRSMSDGIGTIRGELATDIKAAGLAGVVTTVARVVYRIREFFAGLWDTLDFSPFIDAFAPVGRALSNILAVIGNLFSHVFGGEVTSSADSARNLGSAIGGFLNGTLQLLAWLLGIVAQGVENVSNLIGFFVSLLTGDVGSASEYLRAMFEGIGEGLARLGDLFGVGDSIREAWAEVMAFFDGINLFESGAKLLSTLIEGIKSMASSVVNSVADVFAKVREYLPFSDAHVGPLSQLTLSGSRIPGTLGEGVTQGMPSLRQAVSAGLGGVGEAISSWWDSLWTPAVPDPVAAPPDRAEPASGRATAREAGQTTITITIHELSLPGVTDKDSFVASLQGLVAEMGA</sequence>
<dbReference type="PANTHER" id="PTHR37813:SF1">
    <property type="entry name" value="FELS-2 PROPHAGE PROTEIN"/>
    <property type="match status" value="1"/>
</dbReference>
<keyword evidence="3" id="KW-0472">Membrane</keyword>
<feature type="transmembrane region" description="Helical" evidence="3">
    <location>
        <begin position="436"/>
        <end position="458"/>
    </location>
</feature>